<accession>A0A7K1GMX8</accession>
<evidence type="ECO:0000313" key="1">
    <source>
        <dbReference type="EMBL" id="MTH30181.1"/>
    </source>
</evidence>
<comment type="caution">
    <text evidence="1">The sequence shown here is derived from an EMBL/GenBank/DDBJ whole genome shotgun (WGS) entry which is preliminary data.</text>
</comment>
<evidence type="ECO:0008006" key="3">
    <source>
        <dbReference type="Google" id="ProtNLM"/>
    </source>
</evidence>
<dbReference type="Proteomes" id="UP000488936">
    <property type="component" value="Unassembled WGS sequence"/>
</dbReference>
<gene>
    <name evidence="1" type="ORF">GJV77_09705</name>
</gene>
<dbReference type="OrthoDB" id="1098521at2"/>
<protein>
    <recommendedName>
        <fullName evidence="3">Lipoprotein</fullName>
    </recommendedName>
</protein>
<organism evidence="1 2">
    <name type="scientific">Myroides pelagicus</name>
    <dbReference type="NCBI Taxonomy" id="270914"/>
    <lineage>
        <taxon>Bacteria</taxon>
        <taxon>Pseudomonadati</taxon>
        <taxon>Bacteroidota</taxon>
        <taxon>Flavobacteriia</taxon>
        <taxon>Flavobacteriales</taxon>
        <taxon>Flavobacteriaceae</taxon>
        <taxon>Myroides</taxon>
    </lineage>
</organism>
<dbReference type="RefSeq" id="WP_155036168.1">
    <property type="nucleotide sequence ID" value="NZ_JAYMMG010000023.1"/>
</dbReference>
<dbReference type="PROSITE" id="PS51257">
    <property type="entry name" value="PROKAR_LIPOPROTEIN"/>
    <property type="match status" value="1"/>
</dbReference>
<sequence>MIKTKSFSILSILFTIFLLQGCKEKTKDSQINTSYGTFSNPDVAFTECKNILSNLSKTLNTTVENKQKTK</sequence>
<dbReference type="EMBL" id="WMJY01000020">
    <property type="protein sequence ID" value="MTH30181.1"/>
    <property type="molecule type" value="Genomic_DNA"/>
</dbReference>
<proteinExistence type="predicted"/>
<evidence type="ECO:0000313" key="2">
    <source>
        <dbReference type="Proteomes" id="UP000488936"/>
    </source>
</evidence>
<name>A0A7K1GMX8_9FLAO</name>
<reference evidence="1 2" key="1">
    <citation type="journal article" date="2006" name="Int. J. Syst. Evol. Microbiol.">
        <title>Myroides pelagicus sp. nov., isolated from seawater in Thailand.</title>
        <authorList>
            <person name="Yoon J."/>
            <person name="Maneerat S."/>
            <person name="Kawai F."/>
            <person name="Yokota A."/>
        </authorList>
    </citation>
    <scope>NUCLEOTIDE SEQUENCE [LARGE SCALE GENOMIC DNA]</scope>
    <source>
        <strain evidence="1 2">SM1T</strain>
    </source>
</reference>
<keyword evidence="2" id="KW-1185">Reference proteome</keyword>
<dbReference type="AlphaFoldDB" id="A0A7K1GMX8"/>